<dbReference type="EMBL" id="HACA01028348">
    <property type="protein sequence ID" value="CDW45709.1"/>
    <property type="molecule type" value="Transcribed_RNA"/>
</dbReference>
<name>A0A0K2V5D1_LEPSM</name>
<sequence>MKEQWMEDDNYLCSIQDLSVDYSLFFMELFGCYRSINVHIEDRRCGEFYVILSMEAMIHEVRSPYQRLYCEEASSQ</sequence>
<evidence type="ECO:0000313" key="1">
    <source>
        <dbReference type="EMBL" id="CDW45709.1"/>
    </source>
</evidence>
<organism evidence="1">
    <name type="scientific">Lepeophtheirus salmonis</name>
    <name type="common">Salmon louse</name>
    <name type="synonym">Caligus salmonis</name>
    <dbReference type="NCBI Taxonomy" id="72036"/>
    <lineage>
        <taxon>Eukaryota</taxon>
        <taxon>Metazoa</taxon>
        <taxon>Ecdysozoa</taxon>
        <taxon>Arthropoda</taxon>
        <taxon>Crustacea</taxon>
        <taxon>Multicrustacea</taxon>
        <taxon>Hexanauplia</taxon>
        <taxon>Copepoda</taxon>
        <taxon>Siphonostomatoida</taxon>
        <taxon>Caligidae</taxon>
        <taxon>Lepeophtheirus</taxon>
    </lineage>
</organism>
<dbReference type="AlphaFoldDB" id="A0A0K2V5D1"/>
<protein>
    <submittedName>
        <fullName evidence="1">Uncharacterized protein</fullName>
    </submittedName>
</protein>
<accession>A0A0K2V5D1</accession>
<reference evidence="1" key="1">
    <citation type="submission" date="2014-05" db="EMBL/GenBank/DDBJ databases">
        <authorList>
            <person name="Chronopoulou M."/>
        </authorList>
    </citation>
    <scope>NUCLEOTIDE SEQUENCE</scope>
    <source>
        <tissue evidence="1">Whole organism</tissue>
    </source>
</reference>
<proteinExistence type="predicted"/>